<dbReference type="SUPFAM" id="SSF55681">
    <property type="entry name" value="Class II aaRS and biotin synthetases"/>
    <property type="match status" value="1"/>
</dbReference>
<comment type="subunit">
    <text evidence="3 13">Tetramer of two alpha and two beta subunits.</text>
</comment>
<evidence type="ECO:0000256" key="9">
    <source>
        <dbReference type="ARBA" id="ARBA00022842"/>
    </source>
</evidence>
<dbReference type="Gene3D" id="3.30.930.10">
    <property type="entry name" value="Bira Bifunctional Protein, Domain 2"/>
    <property type="match status" value="1"/>
</dbReference>
<dbReference type="CDD" id="cd00496">
    <property type="entry name" value="PheRS_alpha_core"/>
    <property type="match status" value="1"/>
</dbReference>
<comment type="similarity">
    <text evidence="2 13">Belongs to the class-II aminoacyl-tRNA synthetase family. Phe-tRNA synthetase alpha subunit type 1 subfamily.</text>
</comment>
<dbReference type="GO" id="GO:0140096">
    <property type="term" value="F:catalytic activity, acting on a protein"/>
    <property type="evidence" value="ECO:0007669"/>
    <property type="project" value="UniProtKB-ARBA"/>
</dbReference>
<dbReference type="AlphaFoldDB" id="A0A1L8CUV8"/>
<dbReference type="GO" id="GO:0016740">
    <property type="term" value="F:transferase activity"/>
    <property type="evidence" value="ECO:0007669"/>
    <property type="project" value="UniProtKB-ARBA"/>
</dbReference>
<dbReference type="HAMAP" id="MF_00281">
    <property type="entry name" value="Phe_tRNA_synth_alpha1"/>
    <property type="match status" value="1"/>
</dbReference>
<dbReference type="GO" id="GO:0005737">
    <property type="term" value="C:cytoplasm"/>
    <property type="evidence" value="ECO:0007669"/>
    <property type="project" value="UniProtKB-SubCell"/>
</dbReference>
<gene>
    <name evidence="13" type="primary">pheS</name>
    <name evidence="16" type="ORF">cpu_11540</name>
</gene>
<feature type="coiled-coil region" evidence="14">
    <location>
        <begin position="63"/>
        <end position="90"/>
    </location>
</feature>
<dbReference type="GO" id="GO:0005524">
    <property type="term" value="F:ATP binding"/>
    <property type="evidence" value="ECO:0007669"/>
    <property type="project" value="UniProtKB-UniRule"/>
</dbReference>
<dbReference type="GO" id="GO:0000287">
    <property type="term" value="F:magnesium ion binding"/>
    <property type="evidence" value="ECO:0007669"/>
    <property type="project" value="UniProtKB-UniRule"/>
</dbReference>
<comment type="caution">
    <text evidence="16">The sequence shown here is derived from an EMBL/GenBank/DDBJ whole genome shotgun (WGS) entry which is preliminary data.</text>
</comment>
<protein>
    <recommendedName>
        <fullName evidence="13">Phenylalanine--tRNA ligase alpha subunit</fullName>
        <ecNumber evidence="13">6.1.1.20</ecNumber>
    </recommendedName>
    <alternativeName>
        <fullName evidence="13">Phenylalanyl-tRNA synthetase alpha subunit</fullName>
        <shortName evidence="13">PheRS</shortName>
    </alternativeName>
</protein>
<organism evidence="16 17">
    <name type="scientific">Carboxydothermus pertinax</name>
    <dbReference type="NCBI Taxonomy" id="870242"/>
    <lineage>
        <taxon>Bacteria</taxon>
        <taxon>Bacillati</taxon>
        <taxon>Bacillota</taxon>
        <taxon>Clostridia</taxon>
        <taxon>Thermoanaerobacterales</taxon>
        <taxon>Thermoanaerobacteraceae</taxon>
        <taxon>Carboxydothermus</taxon>
    </lineage>
</organism>
<dbReference type="InterPro" id="IPR004529">
    <property type="entry name" value="Phe-tRNA-synth_IIc_asu"/>
</dbReference>
<dbReference type="STRING" id="870242.cpu_11540"/>
<keyword evidence="5 13" id="KW-0436">Ligase</keyword>
<evidence type="ECO:0000256" key="8">
    <source>
        <dbReference type="ARBA" id="ARBA00022840"/>
    </source>
</evidence>
<sequence length="338" mass="38222">MNTEELWQSYLYEVNKVSNLTELQTVKVKFLGKKGEVTLALKSLKDLPPDIRPEVGQKINAVKKLIEEDLEKKEQELAQKALAKKLEQEAIDVTLPGFPLPLGKLHPLTVVQHRVVEIFTSMGFAVATGPEIEKDYYNFEALNLPKEHPARDMQDSFYITEEVLLRTHTSPVQVRVMEKFAPKLPIRIISPGKVYRRDDDATHSPMFAQCEGLAVDRNIRFSDLKGVLLTFIKELFGPKTKMRLRPSYFPFTEPSAEVDISCVMCGGVGCKVCKGSGWLEILGSGMVHPRVLEMAGYDSSQVTGFAFGMGLERIAMLLYGIDDLRLFYDNDLRFLQLF</sequence>
<dbReference type="EC" id="6.1.1.20" evidence="13"/>
<evidence type="ECO:0000256" key="10">
    <source>
        <dbReference type="ARBA" id="ARBA00022917"/>
    </source>
</evidence>
<dbReference type="FunFam" id="3.30.930.10:FF:000003">
    <property type="entry name" value="Phenylalanine--tRNA ligase alpha subunit"/>
    <property type="match status" value="1"/>
</dbReference>
<dbReference type="GO" id="GO:0000049">
    <property type="term" value="F:tRNA binding"/>
    <property type="evidence" value="ECO:0007669"/>
    <property type="project" value="InterPro"/>
</dbReference>
<evidence type="ECO:0000259" key="15">
    <source>
        <dbReference type="PROSITE" id="PS50862"/>
    </source>
</evidence>
<proteinExistence type="inferred from homology"/>
<evidence type="ECO:0000256" key="1">
    <source>
        <dbReference type="ARBA" id="ARBA00004496"/>
    </source>
</evidence>
<evidence type="ECO:0000256" key="3">
    <source>
        <dbReference type="ARBA" id="ARBA00011209"/>
    </source>
</evidence>
<dbReference type="InterPro" id="IPR045864">
    <property type="entry name" value="aa-tRNA-synth_II/BPL/LPL"/>
</dbReference>
<dbReference type="EMBL" id="BDJK01000017">
    <property type="protein sequence ID" value="GAV22644.1"/>
    <property type="molecule type" value="Genomic_DNA"/>
</dbReference>
<evidence type="ECO:0000313" key="16">
    <source>
        <dbReference type="EMBL" id="GAV22644.1"/>
    </source>
</evidence>
<keyword evidence="8 13" id="KW-0067">ATP-binding</keyword>
<dbReference type="InterPro" id="IPR022911">
    <property type="entry name" value="Phe_tRNA_ligase_alpha1_bac"/>
</dbReference>
<dbReference type="PROSITE" id="PS50862">
    <property type="entry name" value="AA_TRNA_LIGASE_II"/>
    <property type="match status" value="1"/>
</dbReference>
<dbReference type="GO" id="GO:0004826">
    <property type="term" value="F:phenylalanine-tRNA ligase activity"/>
    <property type="evidence" value="ECO:0007669"/>
    <property type="project" value="UniProtKB-UniRule"/>
</dbReference>
<evidence type="ECO:0000256" key="14">
    <source>
        <dbReference type="SAM" id="Coils"/>
    </source>
</evidence>
<keyword evidence="10 13" id="KW-0648">Protein biosynthesis</keyword>
<evidence type="ECO:0000256" key="5">
    <source>
        <dbReference type="ARBA" id="ARBA00022598"/>
    </source>
</evidence>
<dbReference type="InterPro" id="IPR002319">
    <property type="entry name" value="Phenylalanyl-tRNA_Synthase"/>
</dbReference>
<reference evidence="17" key="1">
    <citation type="submission" date="2016-12" db="EMBL/GenBank/DDBJ databases">
        <title>Draft Genome Sequences od Carboxydothermus pertinax and islandicus, Hydrogenogenic Carboxydotrophic Bacteria.</title>
        <authorList>
            <person name="Fukuyama Y."/>
            <person name="Ohmae K."/>
            <person name="Yoneda Y."/>
            <person name="Yoshida T."/>
            <person name="Sako Y."/>
        </authorList>
    </citation>
    <scope>NUCLEOTIDE SEQUENCE [LARGE SCALE GENOMIC DNA]</scope>
    <source>
        <strain evidence="17">Ug1</strain>
    </source>
</reference>
<keyword evidence="7 13" id="KW-0547">Nucleotide-binding</keyword>
<keyword evidence="4 13" id="KW-0963">Cytoplasm</keyword>
<keyword evidence="14" id="KW-0175">Coiled coil</keyword>
<dbReference type="GO" id="GO:0006432">
    <property type="term" value="P:phenylalanyl-tRNA aminoacylation"/>
    <property type="evidence" value="ECO:0007669"/>
    <property type="project" value="UniProtKB-UniRule"/>
</dbReference>
<keyword evidence="9 13" id="KW-0460">Magnesium</keyword>
<dbReference type="SUPFAM" id="SSF46589">
    <property type="entry name" value="tRNA-binding arm"/>
    <property type="match status" value="1"/>
</dbReference>
<dbReference type="PANTHER" id="PTHR11538:SF41">
    <property type="entry name" value="PHENYLALANINE--TRNA LIGASE, MITOCHONDRIAL"/>
    <property type="match status" value="1"/>
</dbReference>
<name>A0A1L8CUV8_9THEO</name>
<evidence type="ECO:0000256" key="7">
    <source>
        <dbReference type="ARBA" id="ARBA00022741"/>
    </source>
</evidence>
<dbReference type="Pfam" id="PF02912">
    <property type="entry name" value="Phe_tRNA-synt_N"/>
    <property type="match status" value="1"/>
</dbReference>
<feature type="binding site" evidence="13">
    <location>
        <position position="253"/>
    </location>
    <ligand>
        <name>Mg(2+)</name>
        <dbReference type="ChEBI" id="CHEBI:18420"/>
        <note>shared with beta subunit</note>
    </ligand>
</feature>
<evidence type="ECO:0000256" key="13">
    <source>
        <dbReference type="HAMAP-Rule" id="MF_00281"/>
    </source>
</evidence>
<dbReference type="Pfam" id="PF01409">
    <property type="entry name" value="tRNA-synt_2d"/>
    <property type="match status" value="1"/>
</dbReference>
<dbReference type="PANTHER" id="PTHR11538">
    <property type="entry name" value="PHENYLALANYL-TRNA SYNTHETASE"/>
    <property type="match status" value="1"/>
</dbReference>
<accession>A0A1L8CUV8</accession>
<evidence type="ECO:0000256" key="2">
    <source>
        <dbReference type="ARBA" id="ARBA00010207"/>
    </source>
</evidence>
<evidence type="ECO:0000256" key="4">
    <source>
        <dbReference type="ARBA" id="ARBA00022490"/>
    </source>
</evidence>
<keyword evidence="11 13" id="KW-0030">Aminoacyl-tRNA synthetase</keyword>
<dbReference type="InterPro" id="IPR006195">
    <property type="entry name" value="aa-tRNA-synth_II"/>
</dbReference>
<keyword evidence="6 13" id="KW-0479">Metal-binding</keyword>
<feature type="domain" description="Aminoacyl-transfer RNA synthetases class-II family profile" evidence="15">
    <location>
        <begin position="111"/>
        <end position="319"/>
    </location>
</feature>
<evidence type="ECO:0000256" key="12">
    <source>
        <dbReference type="ARBA" id="ARBA00049255"/>
    </source>
</evidence>
<evidence type="ECO:0000256" key="11">
    <source>
        <dbReference type="ARBA" id="ARBA00023146"/>
    </source>
</evidence>
<evidence type="ECO:0000256" key="6">
    <source>
        <dbReference type="ARBA" id="ARBA00022723"/>
    </source>
</evidence>
<dbReference type="InterPro" id="IPR004188">
    <property type="entry name" value="Phe-tRNA_ligase_II_N"/>
</dbReference>
<comment type="catalytic activity">
    <reaction evidence="12 13">
        <text>tRNA(Phe) + L-phenylalanine + ATP = L-phenylalanyl-tRNA(Phe) + AMP + diphosphate + H(+)</text>
        <dbReference type="Rhea" id="RHEA:19413"/>
        <dbReference type="Rhea" id="RHEA-COMP:9668"/>
        <dbReference type="Rhea" id="RHEA-COMP:9699"/>
        <dbReference type="ChEBI" id="CHEBI:15378"/>
        <dbReference type="ChEBI" id="CHEBI:30616"/>
        <dbReference type="ChEBI" id="CHEBI:33019"/>
        <dbReference type="ChEBI" id="CHEBI:58095"/>
        <dbReference type="ChEBI" id="CHEBI:78442"/>
        <dbReference type="ChEBI" id="CHEBI:78531"/>
        <dbReference type="ChEBI" id="CHEBI:456215"/>
        <dbReference type="EC" id="6.1.1.20"/>
    </reaction>
</comment>
<comment type="subcellular location">
    <subcellularLocation>
        <location evidence="1 13">Cytoplasm</location>
    </subcellularLocation>
</comment>
<dbReference type="Proteomes" id="UP000187485">
    <property type="component" value="Unassembled WGS sequence"/>
</dbReference>
<evidence type="ECO:0000313" key="17">
    <source>
        <dbReference type="Proteomes" id="UP000187485"/>
    </source>
</evidence>
<comment type="cofactor">
    <cofactor evidence="13">
        <name>Mg(2+)</name>
        <dbReference type="ChEBI" id="CHEBI:18420"/>
    </cofactor>
    <text evidence="13">Binds 2 magnesium ions per tetramer.</text>
</comment>
<keyword evidence="17" id="KW-1185">Reference proteome</keyword>
<dbReference type="InterPro" id="IPR010978">
    <property type="entry name" value="tRNA-bd_arm"/>
</dbReference>
<dbReference type="NCBIfam" id="TIGR00468">
    <property type="entry name" value="pheS"/>
    <property type="match status" value="1"/>
</dbReference>